<dbReference type="OrthoDB" id="7491279at2759"/>
<reference evidence="4" key="1">
    <citation type="submission" date="2025-08" db="UniProtKB">
        <authorList>
            <consortium name="RefSeq"/>
        </authorList>
    </citation>
    <scope>IDENTIFICATION</scope>
    <source>
        <tissue evidence="4">Whole larval tissue</tissue>
    </source>
</reference>
<dbReference type="GeneID" id="118276948"/>
<proteinExistence type="predicted"/>
<evidence type="ECO:0000313" key="4">
    <source>
        <dbReference type="RefSeq" id="XP_035451472.2"/>
    </source>
</evidence>
<keyword evidence="3" id="KW-1185">Reference proteome</keyword>
<organism evidence="3 4">
    <name type="scientific">Spodoptera frugiperda</name>
    <name type="common">Fall armyworm</name>
    <dbReference type="NCBI Taxonomy" id="7108"/>
    <lineage>
        <taxon>Eukaryota</taxon>
        <taxon>Metazoa</taxon>
        <taxon>Ecdysozoa</taxon>
        <taxon>Arthropoda</taxon>
        <taxon>Hexapoda</taxon>
        <taxon>Insecta</taxon>
        <taxon>Pterygota</taxon>
        <taxon>Neoptera</taxon>
        <taxon>Endopterygota</taxon>
        <taxon>Lepidoptera</taxon>
        <taxon>Glossata</taxon>
        <taxon>Ditrysia</taxon>
        <taxon>Noctuoidea</taxon>
        <taxon>Noctuidae</taxon>
        <taxon>Amphipyrinae</taxon>
        <taxon>Spodoptera</taxon>
    </lineage>
</organism>
<feature type="transmembrane region" description="Helical" evidence="2">
    <location>
        <begin position="985"/>
        <end position="1003"/>
    </location>
</feature>
<gene>
    <name evidence="4" type="primary">LOC118276948</name>
</gene>
<accession>A0A9R0DFY2</accession>
<evidence type="ECO:0000256" key="2">
    <source>
        <dbReference type="SAM" id="Phobius"/>
    </source>
</evidence>
<dbReference type="RefSeq" id="XP_035451472.2">
    <property type="nucleotide sequence ID" value="XM_035595579.2"/>
</dbReference>
<keyword evidence="2" id="KW-0812">Transmembrane</keyword>
<dbReference type="AlphaFoldDB" id="A0A9R0DFY2"/>
<evidence type="ECO:0000256" key="1">
    <source>
        <dbReference type="SAM" id="MobiDB-lite"/>
    </source>
</evidence>
<name>A0A9R0DFY2_SPOFR</name>
<sequence length="1050" mass="119888">MGKSLSEWRNKDKDGETKVLFKKSNAVLFSHSRTLSGVSQSYSRSGIMQIKKNLEHSHNYYEDKGKLKRDLSVETDVCILRRYYRSRKNKLSTRDGSMKSRYSTMVDTEVDTIDEPDTSACGDNDTENKSHSPLDIASLMIDNLKDLLNQWIQEHLIENKDNKQKIDSVIHSLIEKFDRNKTLTSSSGSTYVLHKETTTHEVKDKKIATPSFTCDYCKQTARTVKVGSTANTDNRESSALTIPFKCKDIRIISTLSIPRSFHKRGMEEHKPLGSSWYKTNKMKHKNVTTLSVDKSHKMINSSSFDLVSISTNTLTKQSTNCDVHVKKKKRHIVFFPKPLYKSATESSSVTNNERTQLNNLRVNKEQLDDMPSLMKSLYTTELNLAGNLDKNVENNTTNDNYTMTEAKSKTINKMATDSNLPNRIYIQQSIEKSIYEGDQRDMVAVDYMKNQQIQFSNIRQSKSLSIRNQATTKRNYKKTSIKGKHNKHKRRLTSKIQQNIKLPENKNIQNKNFTFLYKKANNQKSQIKQFVKYCQNLFDYFEDYETNKNIKLDVRINVLPSYENKTKDVCTDISNQALGVYDVKGGSTLLYNVKPTEVSSPENMDEDSMKSHTENDSSFGFTHEIIPLLDGAASQAKYIFDDSRDKLEGNSKQNSVMERSTLTSELEIAQEISELRAIIKDLTAAADKFVSEQIKRDSNKSNAGTNMSPLISNNFTSSSKVQAVISLRNPSKAVQYSKEFLAQQKLISGVKLSKEPKKKDTFEYYNRLAKKSTSYRIIDSESILRVTDMTSKANEIQHQNKIIEGNSARPLLKKSRSLFELPGDQRNKRKFITLFCDGYQKSIRCNVCSIHKKQSEGSRSTCFRRSRRRNKNWFARKKKEKKLSDKSKQLNQQSTNQFSELTSEPTTIVRIPSCTCPTTNGSVDREYVQMLIPEGNSFKYSSTMVFPPRETEEIEIEDEQTINEAQKVRKVRRGMNFGEGCVYCVLLWIPVIMIACLFYVYVLKDKLKSQLEEGKPTSASTGVVIPVPAPGGNSSSSSSVLFVKLRDLGF</sequence>
<keyword evidence="2" id="KW-1133">Transmembrane helix</keyword>
<evidence type="ECO:0000313" key="3">
    <source>
        <dbReference type="Proteomes" id="UP000829999"/>
    </source>
</evidence>
<feature type="region of interest" description="Disordered" evidence="1">
    <location>
        <begin position="877"/>
        <end position="897"/>
    </location>
</feature>
<protein>
    <submittedName>
        <fullName evidence="4">LOW QUALITY PROTEIN: uncharacterized protein LOC118276948</fullName>
    </submittedName>
</protein>
<dbReference type="Proteomes" id="UP000829999">
    <property type="component" value="Chromosome 17"/>
</dbReference>
<keyword evidence="2" id="KW-0472">Membrane</keyword>